<reference evidence="5 6" key="1">
    <citation type="submission" date="2011-05" db="EMBL/GenBank/DDBJ databases">
        <title>Complete sequence of chromosome of Frankia symbiont of Datisca glomerata.</title>
        <authorList>
            <consortium name="US DOE Joint Genome Institute"/>
            <person name="Lucas S."/>
            <person name="Han J."/>
            <person name="Lapidus A."/>
            <person name="Cheng J.-F."/>
            <person name="Goodwin L."/>
            <person name="Pitluck S."/>
            <person name="Peters L."/>
            <person name="Mikhailova N."/>
            <person name="Chertkov O."/>
            <person name="Teshima H."/>
            <person name="Han C."/>
            <person name="Tapia R."/>
            <person name="Land M."/>
            <person name="Hauser L."/>
            <person name="Kyrpides N."/>
            <person name="Ivanova N."/>
            <person name="Pagani I."/>
            <person name="Berry A."/>
            <person name="Pawlowski K."/>
            <person name="Persson T."/>
            <person name="Vanden Heuvel B."/>
            <person name="Benson D."/>
            <person name="Woyke T."/>
        </authorList>
    </citation>
    <scope>NUCLEOTIDE SEQUENCE [LARGE SCALE GENOMIC DNA]</scope>
    <source>
        <strain evidence="6">4085684</strain>
    </source>
</reference>
<feature type="transmembrane region" description="Helical" evidence="2">
    <location>
        <begin position="124"/>
        <end position="145"/>
    </location>
</feature>
<protein>
    <submittedName>
        <fullName evidence="5">Aminoglycoside phosphotransferase</fullName>
    </submittedName>
</protein>
<evidence type="ECO:0000313" key="5">
    <source>
        <dbReference type="EMBL" id="AEH07791.1"/>
    </source>
</evidence>
<evidence type="ECO:0000259" key="4">
    <source>
        <dbReference type="Pfam" id="PF25547"/>
    </source>
</evidence>
<dbReference type="Gene3D" id="3.90.1200.10">
    <property type="match status" value="1"/>
</dbReference>
<accession>F8B2R8</accession>
<evidence type="ECO:0000313" key="6">
    <source>
        <dbReference type="Proteomes" id="UP000001549"/>
    </source>
</evidence>
<gene>
    <name evidence="5" type="ordered locus">FsymDg_0219</name>
</gene>
<dbReference type="SUPFAM" id="SSF56112">
    <property type="entry name" value="Protein kinase-like (PK-like)"/>
    <property type="match status" value="1"/>
</dbReference>
<feature type="compositionally biased region" description="Basic and acidic residues" evidence="1">
    <location>
        <begin position="827"/>
        <end position="840"/>
    </location>
</feature>
<dbReference type="InterPro" id="IPR002575">
    <property type="entry name" value="Aminoglycoside_PTrfase"/>
</dbReference>
<dbReference type="STRING" id="656024.FsymDg_0219"/>
<keyword evidence="6" id="KW-1185">Reference proteome</keyword>
<feature type="region of interest" description="Disordered" evidence="1">
    <location>
        <begin position="1092"/>
        <end position="1116"/>
    </location>
</feature>
<feature type="domain" description="Aminoglycoside phosphotransferase" evidence="3">
    <location>
        <begin position="1784"/>
        <end position="1982"/>
    </location>
</feature>
<sequence length="2109" mass="224282">MSGSSDWILEFMTWLADEVEPYLPGTGTLVGNILYGEVPEADEGKLYELAKAYGAAAELLANSHQELGKAADGILENWRGGGAAEKFPERWYQYLESLRSTAESMGALQEGVNGFALQVELMKFMVGINLMILAISLVMIIIALIPSFGASAGGVPAAVGAAQAGIQAARAAIMKAISSISIRAMLDALPAFLVRALPSAVDEGTLALARETAPIAARSALPDVLRTAFPALGREALNLLRDLPANLLRGILPRNVIARGVADRMAAEALRDMVGRSLLRSLEREVGAKALTRQGRALIQQQLARELEEQLARNFGARVAARSAESHVARLAAGELAQQVTRATLGREAAGMAANVSFRDELARYLGTRMAMGAGIMGGGNLLGQFLQVADGHRAPGAVDFGEAGLSAVSGAAFGAGMWGSPLGHILGGGVAGGTLALGTQTYDHFVKGEAFSWSDVAAGAGHGAAAGALFGTLNHVQTSVRPLPLKIGQEVVAVPGEHGRIGMLAHDAGAHTAVGVDVAGRDTFGARFGGEGFKPTEIVRMDAEGNVIGRLPGDVSTPRPDATRGEPAFTDPFTGPHGPRQPAAELPSLDAPVRELPPGTNPDGRPSPSGTGSRDAGSRDAGPRDAGPRDAGPRDGGLRDGGLRDGGSRDGALRGGGPHGGAGPRAGLPRDGGPQDGFPQDGFPQDGFPRGGGPDGAGDGTPPHGRPPVDTHPAYPDTSPRHVELAGFDHTPEVRPDNSPPARSDVASPAPTEHSPPGGTPERPGERPPAPGERTVPPERPIRSDHPPAGPPDRPTAAAYDGPAGPRSAHPYPHPEVTSGHAGASRHVEPAHSGHADHAPLADAMTGASIRPRDEVAAWEWADSAYDRFRAGDADIADIAGSLAAVERPGGRIGFTPEEIGQIKRHLMVDEHLVSDYEGGFIRQRFDADPDIAEAWIRLREGRHLSEDLGLLEHELAESDYLRGYPDATYPQAHGYANSVYNWQDVRPGRTGENLDTLWGRGIADGDSGGFREGPGRQTGGRVHLRVPEDGPPSDHRQGVGAGESAGREQGRGFRGGVRQDLAGPSRWGGLAGEGFVRGVEGLPRGAGRIPDGVVPVSPPDAALPSGGGPAVPSQLPRDPAGLVPLEEPIGADVPVVGVDQVGFSDVVPAQPAESQALTPEWVRDILAAPKTPEQVVRWVREHLTGPGEDGTMVPKSAAEIDETVARLQAEAAQAVAARSVPAPDAPPAVEKTSGLTPIDHMSQELAPSVNFPPELIRTGADLPSQVHELVGRAKANLLDKYPEQVVAERIHDLDVIAGLADRVQSLADRARASGDLRALVQGIRDLSVRVGEYADTYRNWRDFDRGGEFADPGWRDLDGVDPLNSVEMANRVVSVDPATYRFHVIDQAIVVAKIGDILGPEFEAHAAWTFERTIPMDMDSVRALLPDGTATFRIERQVTVERPRGFYDPEVGVTFVNPQAGDGPRSLGALAATVVHEGMHALQPSRALLGGAIETSLPRGMAARVHNQLTFEREYQGFAVQQEFLRGLAGHRSLDPTDDPRIPNSDGYRELAAMTPEQLRNMVLDRYIPQRLDNEFGGILVWYPALIPESIVQQARSAIIDATHPIPTERQYGSLHGPIMRHVVDTYGLDLDGVRQRQSELLFPALRDAPPPAPPTPYMLLASDVLPVPEVLSAGEFGHDGGPRVDEERAGPDFSAWQAAGRDGAQGLHDAVLEQATESRTPTGLVDNDAVSRLADQLPRLEAEGGDVVPALTEMAGEALGFGDASLQRVGGEGAKGHSGAPVFLIRDPSGAVVAVVKVFPRMEEFVRELSSIERLRSDEFTRLRVPEVRGVAVILHGDAPAGVLLSSVASGRAIDDIMAAVHEASPENRLRAMEELKTAVSDTAAALAELHTRPVSSGRPVAQDYLDFHTGLARRLTSQVSARADLVEQHGLDVHELSRRLDEAIDAARRYPGKSALVHGDAHPGNFFWDRARGVTFIDTPTFHYSMNHHGEPIASPERDVSNFEQRLAYYSRQFSFSPAETKMLLEHFRVSYREAGGSTLHDGTMRMFGARSVLNKLLQIVESLTSFNHPDSIATEHGTIEMKRKFERELEAEIDLLKKSLGWEE</sequence>
<dbReference type="EMBL" id="CP002801">
    <property type="protein sequence ID" value="AEH07791.1"/>
    <property type="molecule type" value="Genomic_DNA"/>
</dbReference>
<dbReference type="GO" id="GO:0016740">
    <property type="term" value="F:transferase activity"/>
    <property type="evidence" value="ECO:0007669"/>
    <property type="project" value="UniProtKB-KW"/>
</dbReference>
<feature type="compositionally biased region" description="Basic and acidic residues" evidence="1">
    <location>
        <begin position="617"/>
        <end position="653"/>
    </location>
</feature>
<dbReference type="RefSeq" id="WP_013871787.1">
    <property type="nucleotide sequence ID" value="NZ_CAAAFP010000021.1"/>
</dbReference>
<keyword evidence="2" id="KW-0472">Membrane</keyword>
<name>F8B2R8_9ACTN</name>
<dbReference type="InterPro" id="IPR057746">
    <property type="entry name" value="CpnT-like_N"/>
</dbReference>
<keyword evidence="5" id="KW-0808">Transferase</keyword>
<feature type="compositionally biased region" description="Low complexity" evidence="1">
    <location>
        <begin position="666"/>
        <end position="689"/>
    </location>
</feature>
<dbReference type="Pfam" id="PF01636">
    <property type="entry name" value="APH"/>
    <property type="match status" value="1"/>
</dbReference>
<dbReference type="KEGG" id="fsy:FsymDg_0219"/>
<dbReference type="InterPro" id="IPR011009">
    <property type="entry name" value="Kinase-like_dom_sf"/>
</dbReference>
<feature type="compositionally biased region" description="Gly residues" evidence="1">
    <location>
        <begin position="1008"/>
        <end position="1020"/>
    </location>
</feature>
<feature type="region of interest" description="Disordered" evidence="1">
    <location>
        <begin position="1005"/>
        <end position="1072"/>
    </location>
</feature>
<feature type="region of interest" description="Disordered" evidence="1">
    <location>
        <begin position="550"/>
        <end position="840"/>
    </location>
</feature>
<feature type="compositionally biased region" description="Gly residues" evidence="1">
    <location>
        <begin position="690"/>
        <end position="700"/>
    </location>
</feature>
<keyword evidence="2" id="KW-0812">Transmembrane</keyword>
<dbReference type="Pfam" id="PF25547">
    <property type="entry name" value="WXG100_2"/>
    <property type="match status" value="1"/>
</dbReference>
<dbReference type="eggNOG" id="COG3173">
    <property type="taxonomic scope" value="Bacteria"/>
</dbReference>
<feature type="compositionally biased region" description="Gly residues" evidence="1">
    <location>
        <begin position="654"/>
        <end position="665"/>
    </location>
</feature>
<evidence type="ECO:0000259" key="3">
    <source>
        <dbReference type="Pfam" id="PF01636"/>
    </source>
</evidence>
<feature type="compositionally biased region" description="Basic and acidic residues" evidence="1">
    <location>
        <begin position="1027"/>
        <end position="1039"/>
    </location>
</feature>
<dbReference type="Proteomes" id="UP000001549">
    <property type="component" value="Chromosome"/>
</dbReference>
<dbReference type="eggNOG" id="COG3266">
    <property type="taxonomic scope" value="Bacteria"/>
</dbReference>
<dbReference type="HOGENOM" id="CLU_232266_0_0_11"/>
<feature type="domain" description="Outer membrane channel protein CpnT-like N-terminal" evidence="4">
    <location>
        <begin position="39"/>
        <end position="158"/>
    </location>
</feature>
<organism evidence="5 6">
    <name type="scientific">Candidatus Protofrankia datiscae</name>
    <dbReference type="NCBI Taxonomy" id="2716812"/>
    <lineage>
        <taxon>Bacteria</taxon>
        <taxon>Bacillati</taxon>
        <taxon>Actinomycetota</taxon>
        <taxon>Actinomycetes</taxon>
        <taxon>Frankiales</taxon>
        <taxon>Frankiaceae</taxon>
        <taxon>Protofrankia</taxon>
    </lineage>
</organism>
<evidence type="ECO:0000256" key="2">
    <source>
        <dbReference type="SAM" id="Phobius"/>
    </source>
</evidence>
<evidence type="ECO:0000256" key="1">
    <source>
        <dbReference type="SAM" id="MobiDB-lite"/>
    </source>
</evidence>
<keyword evidence="2" id="KW-1133">Transmembrane helix</keyword>
<proteinExistence type="predicted"/>
<feature type="compositionally biased region" description="Basic and acidic residues" evidence="1">
    <location>
        <begin position="777"/>
        <end position="787"/>
    </location>
</feature>